<sequence length="90" mass="10632">MLALFPEHEARMPIELPVSRFRTEFSTCLTHHLVTGERIVLTRHGHEVAALVSLKDLRALENVERAREEFLEQRHAERMREFRMLKEGLL</sequence>
<dbReference type="Gene3D" id="3.40.1620.10">
    <property type="entry name" value="YefM-like domain"/>
    <property type="match status" value="1"/>
</dbReference>
<protein>
    <recommendedName>
        <fullName evidence="2">Antitoxin</fullName>
    </recommendedName>
</protein>
<accession>A0A1M7CIK2</accession>
<evidence type="ECO:0000256" key="1">
    <source>
        <dbReference type="ARBA" id="ARBA00009981"/>
    </source>
</evidence>
<comment type="function">
    <text evidence="2">Antitoxin component of a type II toxin-antitoxin (TA) system.</text>
</comment>
<keyword evidence="4" id="KW-1185">Reference proteome</keyword>
<dbReference type="Proteomes" id="UP000183974">
    <property type="component" value="Unassembled WGS sequence"/>
</dbReference>
<evidence type="ECO:0000313" key="4">
    <source>
        <dbReference type="Proteomes" id="UP000183974"/>
    </source>
</evidence>
<comment type="similarity">
    <text evidence="1 2">Belongs to the phD/YefM antitoxin family.</text>
</comment>
<dbReference type="SUPFAM" id="SSF143120">
    <property type="entry name" value="YefM-like"/>
    <property type="match status" value="1"/>
</dbReference>
<proteinExistence type="inferred from homology"/>
<gene>
    <name evidence="3" type="ORF">SAMN05444398_104252</name>
</gene>
<reference evidence="3 4" key="1">
    <citation type="submission" date="2016-11" db="EMBL/GenBank/DDBJ databases">
        <authorList>
            <person name="Jaros S."/>
            <person name="Januszkiewicz K."/>
            <person name="Wedrychowicz H."/>
        </authorList>
    </citation>
    <scope>NUCLEOTIDE SEQUENCE [LARGE SCALE GENOMIC DNA]</scope>
    <source>
        <strain evidence="3 4">DSM 29589</strain>
    </source>
</reference>
<organism evidence="3 4">
    <name type="scientific">Roseovarius pacificus</name>
    <dbReference type="NCBI Taxonomy" id="337701"/>
    <lineage>
        <taxon>Bacteria</taxon>
        <taxon>Pseudomonadati</taxon>
        <taxon>Pseudomonadota</taxon>
        <taxon>Alphaproteobacteria</taxon>
        <taxon>Rhodobacterales</taxon>
        <taxon>Roseobacteraceae</taxon>
        <taxon>Roseovarius</taxon>
    </lineage>
</organism>
<dbReference type="NCBIfam" id="TIGR01552">
    <property type="entry name" value="phd_fam"/>
    <property type="match status" value="1"/>
</dbReference>
<dbReference type="InterPro" id="IPR036165">
    <property type="entry name" value="YefM-like_sf"/>
</dbReference>
<name>A0A1M7CIK2_9RHOB</name>
<dbReference type="InterPro" id="IPR006442">
    <property type="entry name" value="Antitoxin_Phd/YefM"/>
</dbReference>
<dbReference type="Pfam" id="PF02604">
    <property type="entry name" value="PhdYeFM_antitox"/>
    <property type="match status" value="1"/>
</dbReference>
<evidence type="ECO:0000313" key="3">
    <source>
        <dbReference type="EMBL" id="SHL67045.1"/>
    </source>
</evidence>
<dbReference type="EMBL" id="FRBR01000004">
    <property type="protein sequence ID" value="SHL67045.1"/>
    <property type="molecule type" value="Genomic_DNA"/>
</dbReference>
<evidence type="ECO:0000256" key="2">
    <source>
        <dbReference type="RuleBase" id="RU362080"/>
    </source>
</evidence>
<dbReference type="AlphaFoldDB" id="A0A1M7CIK2"/>